<dbReference type="Proteomes" id="UP000004038">
    <property type="component" value="Unassembled WGS sequence"/>
</dbReference>
<gene>
    <name evidence="1" type="ORF">SM0020_03400</name>
</gene>
<proteinExistence type="predicted"/>
<organism evidence="1 2">
    <name type="scientific">Sinorhizobium meliloti CCNWSX0020</name>
    <dbReference type="NCBI Taxonomy" id="1107881"/>
    <lineage>
        <taxon>Bacteria</taxon>
        <taxon>Pseudomonadati</taxon>
        <taxon>Pseudomonadota</taxon>
        <taxon>Alphaproteobacteria</taxon>
        <taxon>Hyphomicrobiales</taxon>
        <taxon>Rhizobiaceae</taxon>
        <taxon>Sinorhizobium/Ensifer group</taxon>
        <taxon>Sinorhizobium</taxon>
    </lineage>
</organism>
<evidence type="ECO:0000313" key="2">
    <source>
        <dbReference type="Proteomes" id="UP000004038"/>
    </source>
</evidence>
<reference evidence="1 2" key="1">
    <citation type="journal article" date="2012" name="J. Bacteriol.">
        <title>Draft Genome Sequence of Sinorhizobium meliloti CCNWSX0020, a Nitrogen-Fixing Symbiont with Copper Tolerance Capability Isolated from Lead-Zinc Mine Tailings.</title>
        <authorList>
            <person name="Li Z."/>
            <person name="Ma Z."/>
            <person name="Hao X."/>
            <person name="Wei G."/>
        </authorList>
    </citation>
    <scope>NUCLEOTIDE SEQUENCE [LARGE SCALE GENOMIC DNA]</scope>
    <source>
        <strain evidence="1 2">CCNWSX0020</strain>
    </source>
</reference>
<dbReference type="EMBL" id="AGVV01000004">
    <property type="protein sequence ID" value="EHK79384.1"/>
    <property type="molecule type" value="Genomic_DNA"/>
</dbReference>
<dbReference type="AlphaFoldDB" id="H0FU53"/>
<evidence type="ECO:0000313" key="1">
    <source>
        <dbReference type="EMBL" id="EHK79384.1"/>
    </source>
</evidence>
<sequence>MPRRTVVRHQRRRPIQILVVIKVDLIASHFIKTMLDRQCIDGVKNVPVLEIGVGQGKQRGADKLLARGLGTALQDKVIKDLAGVTVRCSFNQCIVNLFVTFVSRPPP</sequence>
<protein>
    <submittedName>
        <fullName evidence="1">Uncharacterized protein</fullName>
    </submittedName>
</protein>
<name>H0FU53_RHIML</name>
<accession>H0FU53</accession>
<dbReference type="PATRIC" id="fig|1107881.3.peg.680"/>